<evidence type="ECO:0000256" key="7">
    <source>
        <dbReference type="SAM" id="MobiDB-lite"/>
    </source>
</evidence>
<proteinExistence type="predicted"/>
<organism evidence="9 10">
    <name type="scientific">Mycolicibacterium aurum</name>
    <name type="common">Mycobacterium aurum</name>
    <dbReference type="NCBI Taxonomy" id="1791"/>
    <lineage>
        <taxon>Bacteria</taxon>
        <taxon>Bacillati</taxon>
        <taxon>Actinomycetota</taxon>
        <taxon>Actinomycetes</taxon>
        <taxon>Mycobacteriales</taxon>
        <taxon>Mycobacteriaceae</taxon>
        <taxon>Mycolicibacterium</taxon>
    </lineage>
</organism>
<evidence type="ECO:0000256" key="6">
    <source>
        <dbReference type="ARBA" id="ARBA00023014"/>
    </source>
</evidence>
<dbReference type="SUPFAM" id="SSF50022">
    <property type="entry name" value="ISP domain"/>
    <property type="match status" value="1"/>
</dbReference>
<dbReference type="Pfam" id="PF00355">
    <property type="entry name" value="Rieske"/>
    <property type="match status" value="1"/>
</dbReference>
<dbReference type="InterPro" id="IPR017941">
    <property type="entry name" value="Rieske_2Fe-2S"/>
</dbReference>
<dbReference type="PANTHER" id="PTHR43756:SF5">
    <property type="entry name" value="CHOLINE MONOOXYGENASE, CHLOROPLASTIC"/>
    <property type="match status" value="1"/>
</dbReference>
<gene>
    <name evidence="9" type="primary">bedC1</name>
    <name evidence="9" type="ORF">NCTC10437_05288</name>
</gene>
<dbReference type="STRING" id="1791.GCA_001049355_05342"/>
<dbReference type="GO" id="GO:0005506">
    <property type="term" value="F:iron ion binding"/>
    <property type="evidence" value="ECO:0007669"/>
    <property type="project" value="InterPro"/>
</dbReference>
<dbReference type="PRINTS" id="PR00090">
    <property type="entry name" value="RNGDIOXGNASE"/>
</dbReference>
<evidence type="ECO:0000259" key="8">
    <source>
        <dbReference type="PROSITE" id="PS51296"/>
    </source>
</evidence>
<dbReference type="Pfam" id="PF00848">
    <property type="entry name" value="Ring_hydroxyl_A"/>
    <property type="match status" value="1"/>
</dbReference>
<dbReference type="CDD" id="cd03469">
    <property type="entry name" value="Rieske_RO_Alpha_N"/>
    <property type="match status" value="1"/>
</dbReference>
<evidence type="ECO:0000256" key="5">
    <source>
        <dbReference type="ARBA" id="ARBA00023004"/>
    </source>
</evidence>
<keyword evidence="2" id="KW-0001">2Fe-2S</keyword>
<protein>
    <submittedName>
        <fullName evidence="9">Rieske (2Fe-2S) domain-containing protein</fullName>
        <ecNumber evidence="9">1.14.12.3</ecNumber>
    </submittedName>
</protein>
<evidence type="ECO:0000313" key="9">
    <source>
        <dbReference type="EMBL" id="VEG58260.1"/>
    </source>
</evidence>
<dbReference type="SUPFAM" id="SSF55961">
    <property type="entry name" value="Bet v1-like"/>
    <property type="match status" value="1"/>
</dbReference>
<name>A0A3S4S2E4_MYCAU</name>
<evidence type="ECO:0000313" key="10">
    <source>
        <dbReference type="Proteomes" id="UP000279306"/>
    </source>
</evidence>
<dbReference type="PANTHER" id="PTHR43756">
    <property type="entry name" value="CHOLINE MONOOXYGENASE, CHLOROPLASTIC"/>
    <property type="match status" value="1"/>
</dbReference>
<keyword evidence="3" id="KW-0479">Metal-binding</keyword>
<accession>A0A3S4S2E4</accession>
<evidence type="ECO:0000256" key="3">
    <source>
        <dbReference type="ARBA" id="ARBA00022723"/>
    </source>
</evidence>
<dbReference type="Gene3D" id="2.102.10.10">
    <property type="entry name" value="Rieske [2Fe-2S] iron-sulphur domain"/>
    <property type="match status" value="1"/>
</dbReference>
<sequence length="464" mass="51955">MTHTAQISYSTNTPAPPTRPRSAREDAIGVPPQRPTLVPAQRYYSSEFAALENERMWPKVWQFACTVDHVAEPGDYFEYRCGPYSVLVVHGDDGELRAFQNVCRHRGNALCTGAGSQLRELRCGYHGWTWDLQGALRRVPHRKGFGALPMSEFPLVPVQVDTWERLVFVNLDSSAIPLRDYLEAVPDDIAWNRLGEFRCYATMTIDVDANWKTIADGFSETYHIQTLHPELHRCMDDVYAPQTIWGHTGKSEQRYGVPSPHLKENVDDAAVWDAYVSTQGTLMGVAEGTPFPAEQQTPGQTVAEVIADRTRAFAAGRGVDLQWATDDQIMQLHQYNVFPNLSVLTNADHLTVLTSRPGADPDRGELVMTLWMRMPPGAPRGTPADIRLRADEAHPGLVLTQDIEVLPGLQRGLHQPGLTHLVLSNEERRIINMHRNLERYLDVPEQDRMTGGDTDGAAAPQAHR</sequence>
<keyword evidence="5" id="KW-0408">Iron</keyword>
<dbReference type="InterPro" id="IPR015879">
    <property type="entry name" value="Ring_hydroxy_dOase_asu_C_dom"/>
</dbReference>
<dbReference type="RefSeq" id="WP_048635165.1">
    <property type="nucleotide sequence ID" value="NZ_CVQQ01000027.1"/>
</dbReference>
<comment type="cofactor">
    <cofactor evidence="1">
        <name>Fe cation</name>
        <dbReference type="ChEBI" id="CHEBI:24875"/>
    </cofactor>
</comment>
<dbReference type="PROSITE" id="PS51296">
    <property type="entry name" value="RIESKE"/>
    <property type="match status" value="1"/>
</dbReference>
<reference evidence="9 10" key="1">
    <citation type="submission" date="2018-12" db="EMBL/GenBank/DDBJ databases">
        <authorList>
            <consortium name="Pathogen Informatics"/>
        </authorList>
    </citation>
    <scope>NUCLEOTIDE SEQUENCE [LARGE SCALE GENOMIC DNA]</scope>
    <source>
        <strain evidence="9 10">NCTC10437</strain>
    </source>
</reference>
<dbReference type="Gene3D" id="3.90.380.10">
    <property type="entry name" value="Naphthalene 1,2-dioxygenase Alpha Subunit, Chain A, domain 1"/>
    <property type="match status" value="1"/>
</dbReference>
<keyword evidence="4 9" id="KW-0560">Oxidoreductase</keyword>
<evidence type="ECO:0000256" key="1">
    <source>
        <dbReference type="ARBA" id="ARBA00001962"/>
    </source>
</evidence>
<evidence type="ECO:0000256" key="2">
    <source>
        <dbReference type="ARBA" id="ARBA00022714"/>
    </source>
</evidence>
<keyword evidence="10" id="KW-1185">Reference proteome</keyword>
<dbReference type="InterPro" id="IPR001663">
    <property type="entry name" value="Rng_hydr_dOase-A"/>
</dbReference>
<dbReference type="GO" id="GO:0004497">
    <property type="term" value="F:monooxygenase activity"/>
    <property type="evidence" value="ECO:0007669"/>
    <property type="project" value="UniProtKB-ARBA"/>
</dbReference>
<feature type="region of interest" description="Disordered" evidence="7">
    <location>
        <begin position="444"/>
        <end position="464"/>
    </location>
</feature>
<dbReference type="OrthoDB" id="5243643at2"/>
<dbReference type="InterPro" id="IPR036922">
    <property type="entry name" value="Rieske_2Fe-2S_sf"/>
</dbReference>
<dbReference type="GO" id="GO:0051537">
    <property type="term" value="F:2 iron, 2 sulfur cluster binding"/>
    <property type="evidence" value="ECO:0007669"/>
    <property type="project" value="UniProtKB-KW"/>
</dbReference>
<feature type="domain" description="Rieske" evidence="8">
    <location>
        <begin position="61"/>
        <end position="169"/>
    </location>
</feature>
<keyword evidence="6" id="KW-0411">Iron-sulfur</keyword>
<dbReference type="AlphaFoldDB" id="A0A3S4S2E4"/>
<evidence type="ECO:0000256" key="4">
    <source>
        <dbReference type="ARBA" id="ARBA00023002"/>
    </source>
</evidence>
<dbReference type="GO" id="GO:0018619">
    <property type="term" value="F:benzene 1,2-dioxygenase activity"/>
    <property type="evidence" value="ECO:0007669"/>
    <property type="project" value="UniProtKB-EC"/>
</dbReference>
<dbReference type="Proteomes" id="UP000279306">
    <property type="component" value="Chromosome"/>
</dbReference>
<dbReference type="KEGG" id="mauu:NCTC10437_05288"/>
<dbReference type="EC" id="1.14.12.3" evidence="9"/>
<feature type="region of interest" description="Disordered" evidence="7">
    <location>
        <begin position="1"/>
        <end position="32"/>
    </location>
</feature>
<dbReference type="EMBL" id="LR134356">
    <property type="protein sequence ID" value="VEG58260.1"/>
    <property type="molecule type" value="Genomic_DNA"/>
</dbReference>